<dbReference type="PRINTS" id="PR00451">
    <property type="entry name" value="CHITINBINDNG"/>
</dbReference>
<dbReference type="CDD" id="cd06921">
    <property type="entry name" value="ChtBD1_GH19_hevein"/>
    <property type="match status" value="1"/>
</dbReference>
<dbReference type="GO" id="GO:0016998">
    <property type="term" value="P:cell wall macromolecule catabolic process"/>
    <property type="evidence" value="ECO:0007669"/>
    <property type="project" value="InterPro"/>
</dbReference>
<dbReference type="InterPro" id="IPR000726">
    <property type="entry name" value="Glyco_hydro_19_cat"/>
</dbReference>
<dbReference type="Pfam" id="PF00187">
    <property type="entry name" value="Chitin_bind_1"/>
    <property type="match status" value="1"/>
</dbReference>
<evidence type="ECO:0000256" key="1">
    <source>
        <dbReference type="ARBA" id="ARBA00000822"/>
    </source>
</evidence>
<dbReference type="Gene3D" id="3.30.60.10">
    <property type="entry name" value="Endochitinase-like"/>
    <property type="match status" value="1"/>
</dbReference>
<feature type="domain" description="Chitin-binding type-1" evidence="12">
    <location>
        <begin position="21"/>
        <end position="62"/>
    </location>
</feature>
<feature type="disulfide bond" evidence="10">
    <location>
        <begin position="38"/>
        <end position="52"/>
    </location>
</feature>
<keyword evidence="5 13" id="KW-0378">Hydrolase</keyword>
<dbReference type="GO" id="GO:0006032">
    <property type="term" value="P:chitin catabolic process"/>
    <property type="evidence" value="ECO:0007669"/>
    <property type="project" value="UniProtKB-KW"/>
</dbReference>
<keyword evidence="8 13" id="KW-0326">Glycosidase</keyword>
<evidence type="ECO:0000256" key="6">
    <source>
        <dbReference type="ARBA" id="ARBA00023024"/>
    </source>
</evidence>
<proteinExistence type="predicted"/>
<keyword evidence="14" id="KW-1185">Reference proteome</keyword>
<dbReference type="PROSITE" id="PS50941">
    <property type="entry name" value="CHIT_BIND_I_2"/>
    <property type="match status" value="1"/>
</dbReference>
<feature type="chain" id="PRO_5015179889" description="chitinase" evidence="11">
    <location>
        <begin position="22"/>
        <end position="195"/>
    </location>
</feature>
<comment type="caution">
    <text evidence="10">Lacks conserved residue(s) required for the propagation of feature annotation.</text>
</comment>
<feature type="signal peptide" evidence="11">
    <location>
        <begin position="1"/>
        <end position="21"/>
    </location>
</feature>
<evidence type="ECO:0000256" key="5">
    <source>
        <dbReference type="ARBA" id="ARBA00022801"/>
    </source>
</evidence>
<keyword evidence="6" id="KW-0146">Chitin degradation</keyword>
<keyword evidence="4 11" id="KW-0732">Signal</keyword>
<evidence type="ECO:0000256" key="11">
    <source>
        <dbReference type="SAM" id="SignalP"/>
    </source>
</evidence>
<dbReference type="PANTHER" id="PTHR22595:SF171">
    <property type="entry name" value="BASIC ENDOCHITINASE B"/>
    <property type="match status" value="1"/>
</dbReference>
<dbReference type="GO" id="GO:0008843">
    <property type="term" value="F:endochitinase activity"/>
    <property type="evidence" value="ECO:0007669"/>
    <property type="project" value="UniProtKB-EC"/>
</dbReference>
<dbReference type="Gramene" id="PRQ47262">
    <property type="protein sequence ID" value="PRQ47262"/>
    <property type="gene ID" value="RchiOBHm_Chr2g0097781"/>
</dbReference>
<evidence type="ECO:0000256" key="2">
    <source>
        <dbReference type="ARBA" id="ARBA00012729"/>
    </source>
</evidence>
<evidence type="ECO:0000256" key="8">
    <source>
        <dbReference type="ARBA" id="ARBA00023295"/>
    </source>
</evidence>
<evidence type="ECO:0000256" key="4">
    <source>
        <dbReference type="ARBA" id="ARBA00022729"/>
    </source>
</evidence>
<keyword evidence="7" id="KW-0119">Carbohydrate metabolism</keyword>
<dbReference type="SMART" id="SM00270">
    <property type="entry name" value="ChtBD1"/>
    <property type="match status" value="1"/>
</dbReference>
<evidence type="ECO:0000313" key="14">
    <source>
        <dbReference type="Proteomes" id="UP000238479"/>
    </source>
</evidence>
<feature type="disulfide bond" evidence="10">
    <location>
        <begin position="24"/>
        <end position="39"/>
    </location>
</feature>
<gene>
    <name evidence="13" type="ORF">RchiOBHm_Chr2g0097781</name>
</gene>
<dbReference type="Proteomes" id="UP000238479">
    <property type="component" value="Chromosome 2"/>
</dbReference>
<dbReference type="PANTHER" id="PTHR22595">
    <property type="entry name" value="CHITINASE-RELATED"/>
    <property type="match status" value="1"/>
</dbReference>
<comment type="catalytic activity">
    <reaction evidence="1">
        <text>Random endo-hydrolysis of N-acetyl-beta-D-glucosaminide (1-&gt;4)-beta-linkages in chitin and chitodextrins.</text>
        <dbReference type="EC" id="3.2.1.14"/>
    </reaction>
</comment>
<keyword evidence="3 10" id="KW-0147">Chitin-binding</keyword>
<evidence type="ECO:0000313" key="13">
    <source>
        <dbReference type="EMBL" id="PRQ47262.1"/>
    </source>
</evidence>
<dbReference type="GO" id="GO:0000272">
    <property type="term" value="P:polysaccharide catabolic process"/>
    <property type="evidence" value="ECO:0007669"/>
    <property type="project" value="UniProtKB-KW"/>
</dbReference>
<evidence type="ECO:0000256" key="10">
    <source>
        <dbReference type="PROSITE-ProRule" id="PRU00261"/>
    </source>
</evidence>
<dbReference type="SUPFAM" id="SSF57016">
    <property type="entry name" value="Plant lectins/antimicrobial peptides"/>
    <property type="match status" value="1"/>
</dbReference>
<dbReference type="STRING" id="74649.A0A2P6RLE9"/>
<evidence type="ECO:0000256" key="9">
    <source>
        <dbReference type="ARBA" id="ARBA00023326"/>
    </source>
</evidence>
<evidence type="ECO:0000259" key="12">
    <source>
        <dbReference type="PROSITE" id="PS50941"/>
    </source>
</evidence>
<reference evidence="13 14" key="1">
    <citation type="journal article" date="2018" name="Nat. Genet.">
        <title>The Rosa genome provides new insights in the design of modern roses.</title>
        <authorList>
            <person name="Bendahmane M."/>
        </authorList>
    </citation>
    <scope>NUCLEOTIDE SEQUENCE [LARGE SCALE GENOMIC DNA]</scope>
    <source>
        <strain evidence="14">cv. Old Blush</strain>
    </source>
</reference>
<evidence type="ECO:0000256" key="3">
    <source>
        <dbReference type="ARBA" id="ARBA00022669"/>
    </source>
</evidence>
<keyword evidence="9" id="KW-0624">Polysaccharide degradation</keyword>
<evidence type="ECO:0000256" key="7">
    <source>
        <dbReference type="ARBA" id="ARBA00023277"/>
    </source>
</evidence>
<dbReference type="EMBL" id="PDCK01000040">
    <property type="protein sequence ID" value="PRQ47262.1"/>
    <property type="molecule type" value="Genomic_DNA"/>
</dbReference>
<dbReference type="Pfam" id="PF00182">
    <property type="entry name" value="Glyco_hydro_19"/>
    <property type="match status" value="1"/>
</dbReference>
<keyword evidence="10" id="KW-1015">Disulfide bond</keyword>
<sequence length="195" mass="21113">MKMKLLTFIIVSLSLLLGISAEQCGRQAGGATCPNGLCCIKFGWCGSTAEHCGGSTPSPTPSGGGGDVSNLVSSSLFDQMLKYRNDARCKGNGFYKYDAFIAAARSFPGFGTTGDDAMGKRKITAFLAQTFHETTGVGEFLYVWLFIGRVSFDWNISDSLYGRKGGITSSGSVMDFLRDPKPWPEEMVRTYEELC</sequence>
<dbReference type="GO" id="GO:0050832">
    <property type="term" value="P:defense response to fungus"/>
    <property type="evidence" value="ECO:0007669"/>
    <property type="project" value="TreeGrafter"/>
</dbReference>
<name>A0A2P6RLE9_ROSCH</name>
<dbReference type="InterPro" id="IPR001002">
    <property type="entry name" value="Chitin-bd_1"/>
</dbReference>
<dbReference type="EC" id="3.2.1.14" evidence="2"/>
<accession>A0A2P6RLE9</accession>
<feature type="disulfide bond" evidence="10">
    <location>
        <begin position="33"/>
        <end position="45"/>
    </location>
</feature>
<dbReference type="InterPro" id="IPR036861">
    <property type="entry name" value="Endochitinase-like_sf"/>
</dbReference>
<organism evidence="13 14">
    <name type="scientific">Rosa chinensis</name>
    <name type="common">China rose</name>
    <dbReference type="NCBI Taxonomy" id="74649"/>
    <lineage>
        <taxon>Eukaryota</taxon>
        <taxon>Viridiplantae</taxon>
        <taxon>Streptophyta</taxon>
        <taxon>Embryophyta</taxon>
        <taxon>Tracheophyta</taxon>
        <taxon>Spermatophyta</taxon>
        <taxon>Magnoliopsida</taxon>
        <taxon>eudicotyledons</taxon>
        <taxon>Gunneridae</taxon>
        <taxon>Pentapetalae</taxon>
        <taxon>rosids</taxon>
        <taxon>fabids</taxon>
        <taxon>Rosales</taxon>
        <taxon>Rosaceae</taxon>
        <taxon>Rosoideae</taxon>
        <taxon>Rosoideae incertae sedis</taxon>
        <taxon>Rosa</taxon>
    </lineage>
</organism>
<dbReference type="AlphaFoldDB" id="A0A2P6RLE9"/>
<dbReference type="Gene3D" id="1.10.530.10">
    <property type="match status" value="1"/>
</dbReference>
<dbReference type="GO" id="GO:0008061">
    <property type="term" value="F:chitin binding"/>
    <property type="evidence" value="ECO:0007669"/>
    <property type="project" value="UniProtKB-UniRule"/>
</dbReference>
<dbReference type="SUPFAM" id="SSF53955">
    <property type="entry name" value="Lysozyme-like"/>
    <property type="match status" value="1"/>
</dbReference>
<dbReference type="InterPro" id="IPR023346">
    <property type="entry name" value="Lysozyme-like_dom_sf"/>
</dbReference>
<comment type="caution">
    <text evidence="13">The sequence shown here is derived from an EMBL/GenBank/DDBJ whole genome shotgun (WGS) entry which is preliminary data.</text>
</comment>
<protein>
    <recommendedName>
        <fullName evidence="2">chitinase</fullName>
        <ecNumber evidence="2">3.2.1.14</ecNumber>
    </recommendedName>
</protein>